<accession>A0AAP0ICL0</accession>
<proteinExistence type="predicted"/>
<dbReference type="Proteomes" id="UP001419268">
    <property type="component" value="Unassembled WGS sequence"/>
</dbReference>
<gene>
    <name evidence="1" type="ORF">Scep_019885</name>
</gene>
<evidence type="ECO:0000313" key="1">
    <source>
        <dbReference type="EMBL" id="KAK9112366.1"/>
    </source>
</evidence>
<sequence>MRHRAVPPRRDPPTVGCRSDQCSRVESLPVSPHHRCACSRAAPLPAARSVSPCGIISFTTIADLRRPPRLAAASRRRSRRLGASRLWRVAGSRYVAVPTRAHHRLDLLSPLRDHRHPALSLVAARTRATSGRGTLLPIAAPRPPRAPALSLLAGSPLSL</sequence>
<dbReference type="EMBL" id="JBBNAG010000008">
    <property type="protein sequence ID" value="KAK9112366.1"/>
    <property type="molecule type" value="Genomic_DNA"/>
</dbReference>
<protein>
    <submittedName>
        <fullName evidence="1">Uncharacterized protein</fullName>
    </submittedName>
</protein>
<keyword evidence="2" id="KW-1185">Reference proteome</keyword>
<name>A0AAP0ICL0_9MAGN</name>
<organism evidence="1 2">
    <name type="scientific">Stephania cephalantha</name>
    <dbReference type="NCBI Taxonomy" id="152367"/>
    <lineage>
        <taxon>Eukaryota</taxon>
        <taxon>Viridiplantae</taxon>
        <taxon>Streptophyta</taxon>
        <taxon>Embryophyta</taxon>
        <taxon>Tracheophyta</taxon>
        <taxon>Spermatophyta</taxon>
        <taxon>Magnoliopsida</taxon>
        <taxon>Ranunculales</taxon>
        <taxon>Menispermaceae</taxon>
        <taxon>Menispermoideae</taxon>
        <taxon>Cissampelideae</taxon>
        <taxon>Stephania</taxon>
    </lineage>
</organism>
<comment type="caution">
    <text evidence="1">The sequence shown here is derived from an EMBL/GenBank/DDBJ whole genome shotgun (WGS) entry which is preliminary data.</text>
</comment>
<dbReference type="AlphaFoldDB" id="A0AAP0ICL0"/>
<reference evidence="1 2" key="1">
    <citation type="submission" date="2024-01" db="EMBL/GenBank/DDBJ databases">
        <title>Genome assemblies of Stephania.</title>
        <authorList>
            <person name="Yang L."/>
        </authorList>
    </citation>
    <scope>NUCLEOTIDE SEQUENCE [LARGE SCALE GENOMIC DNA]</scope>
    <source>
        <strain evidence="1">JXDWG</strain>
        <tissue evidence="1">Leaf</tissue>
    </source>
</reference>
<evidence type="ECO:0000313" key="2">
    <source>
        <dbReference type="Proteomes" id="UP001419268"/>
    </source>
</evidence>